<dbReference type="Proteomes" id="UP001165064">
    <property type="component" value="Unassembled WGS sequence"/>
</dbReference>
<name>A0ACB5STB1_AMBMO</name>
<keyword evidence="2" id="KW-1185">Reference proteome</keyword>
<reference evidence="1" key="1">
    <citation type="submission" date="2023-04" db="EMBL/GenBank/DDBJ databases">
        <title>Ambrosiozyma monospora NBRC 10751.</title>
        <authorList>
            <person name="Ichikawa N."/>
            <person name="Sato H."/>
            <person name="Tonouchi N."/>
        </authorList>
    </citation>
    <scope>NUCLEOTIDE SEQUENCE</scope>
    <source>
        <strain evidence="1">NBRC 10751</strain>
    </source>
</reference>
<evidence type="ECO:0000313" key="1">
    <source>
        <dbReference type="EMBL" id="GME71005.1"/>
    </source>
</evidence>
<sequence length="196" mass="21580">MKFLTSTSLCSLLMIAESLASPVAHSLPKSLFQYQSKSPKPTPSSSSYPTVSESQGYAKFPLQMRCFDTWEGFMYLLNLTIGSDNQSITLQIDTGSSDIWVISSNNSWCSDEPIDPNGYSHDCSQYGTFSATDSGTWKAIPEFFEIRYADGSGSNGTMGQDTLNIEGVEIKDVYFANCDYADTNNGVFGISYPFQE</sequence>
<accession>A0ACB5STB1</accession>
<dbReference type="EMBL" id="BSXS01000130">
    <property type="protein sequence ID" value="GME71005.1"/>
    <property type="molecule type" value="Genomic_DNA"/>
</dbReference>
<proteinExistence type="predicted"/>
<gene>
    <name evidence="1" type="ORF">Amon02_000041700</name>
</gene>
<organism evidence="1 2">
    <name type="scientific">Ambrosiozyma monospora</name>
    <name type="common">Yeast</name>
    <name type="synonym">Endomycopsis monosporus</name>
    <dbReference type="NCBI Taxonomy" id="43982"/>
    <lineage>
        <taxon>Eukaryota</taxon>
        <taxon>Fungi</taxon>
        <taxon>Dikarya</taxon>
        <taxon>Ascomycota</taxon>
        <taxon>Saccharomycotina</taxon>
        <taxon>Pichiomycetes</taxon>
        <taxon>Pichiales</taxon>
        <taxon>Pichiaceae</taxon>
        <taxon>Ambrosiozyma</taxon>
    </lineage>
</organism>
<evidence type="ECO:0000313" key="2">
    <source>
        <dbReference type="Proteomes" id="UP001165064"/>
    </source>
</evidence>
<comment type="caution">
    <text evidence="1">The sequence shown here is derived from an EMBL/GenBank/DDBJ whole genome shotgun (WGS) entry which is preliminary data.</text>
</comment>
<protein>
    <submittedName>
        <fullName evidence="1">Unnamed protein product</fullName>
    </submittedName>
</protein>